<dbReference type="Pfam" id="PF04179">
    <property type="entry name" value="Init_tRNA_PT"/>
    <property type="match status" value="1"/>
</dbReference>
<evidence type="ECO:0000259" key="1">
    <source>
        <dbReference type="Pfam" id="PF04179"/>
    </source>
</evidence>
<evidence type="ECO:0008006" key="5">
    <source>
        <dbReference type="Google" id="ProtNLM"/>
    </source>
</evidence>
<dbReference type="InterPro" id="IPR007306">
    <property type="entry name" value="Rit1"/>
</dbReference>
<name>A0A9P8TIT7_9ASCO</name>
<evidence type="ECO:0000313" key="3">
    <source>
        <dbReference type="EMBL" id="KAH3680210.1"/>
    </source>
</evidence>
<dbReference type="EMBL" id="JAEUBF010000152">
    <property type="protein sequence ID" value="KAH3680210.1"/>
    <property type="molecule type" value="Genomic_DNA"/>
</dbReference>
<protein>
    <recommendedName>
        <fullName evidence="5">tRNA A64-2'-O-ribosylphosphate transferase</fullName>
    </recommendedName>
</protein>
<dbReference type="InterPro" id="IPR033449">
    <property type="entry name" value="Rit1_N"/>
</dbReference>
<dbReference type="PANTHER" id="PTHR31811">
    <property type="entry name" value="TRNA A64-2'-O-RIBOSYLPHOSPHATE TRANSFERASE"/>
    <property type="match status" value="1"/>
</dbReference>
<dbReference type="PIRSF" id="PIRSF007747">
    <property type="entry name" value="Ribosyl_Ptfrase"/>
    <property type="match status" value="1"/>
</dbReference>
<evidence type="ECO:0000259" key="2">
    <source>
        <dbReference type="Pfam" id="PF17184"/>
    </source>
</evidence>
<dbReference type="GO" id="GO:0043399">
    <property type="term" value="F:tRNA adenosine(64)-2'-O-ribosylphosphate transferase activity"/>
    <property type="evidence" value="ECO:0007669"/>
    <property type="project" value="InterPro"/>
</dbReference>
<reference evidence="3" key="2">
    <citation type="submission" date="2021-01" db="EMBL/GenBank/DDBJ databases">
        <authorList>
            <person name="Schikora-Tamarit M.A."/>
        </authorList>
    </citation>
    <scope>NUCLEOTIDE SEQUENCE</scope>
    <source>
        <strain evidence="3">CBS6341</strain>
    </source>
</reference>
<dbReference type="GO" id="GO:0005737">
    <property type="term" value="C:cytoplasm"/>
    <property type="evidence" value="ECO:0007669"/>
    <property type="project" value="TreeGrafter"/>
</dbReference>
<gene>
    <name evidence="3" type="ORF">WICMUC_000475</name>
</gene>
<proteinExistence type="predicted"/>
<keyword evidence="4" id="KW-1185">Reference proteome</keyword>
<dbReference type="InterPro" id="IPR033421">
    <property type="entry name" value="Rit1_DUSP-like"/>
</dbReference>
<dbReference type="OrthoDB" id="45256at2759"/>
<dbReference type="PANTHER" id="PTHR31811:SF0">
    <property type="entry name" value="TRNA A64-2'-O-RIBOSYLPHOSPHATE TRANSFERASE"/>
    <property type="match status" value="1"/>
</dbReference>
<reference evidence="3" key="1">
    <citation type="journal article" date="2021" name="Open Biol.">
        <title>Shared evolutionary footprints suggest mitochondrial oxidative damage underlies multiple complex I losses in fungi.</title>
        <authorList>
            <person name="Schikora-Tamarit M.A."/>
            <person name="Marcet-Houben M."/>
            <person name="Nosek J."/>
            <person name="Gabaldon T."/>
        </authorList>
    </citation>
    <scope>NUCLEOTIDE SEQUENCE</scope>
    <source>
        <strain evidence="3">CBS6341</strain>
    </source>
</reference>
<dbReference type="GO" id="GO:0019988">
    <property type="term" value="P:charged-tRNA amino acid modification"/>
    <property type="evidence" value="ECO:0007669"/>
    <property type="project" value="InterPro"/>
</dbReference>
<evidence type="ECO:0000313" key="4">
    <source>
        <dbReference type="Proteomes" id="UP000769528"/>
    </source>
</evidence>
<feature type="domain" description="Rit1 N-terminal" evidence="2">
    <location>
        <begin position="29"/>
        <end position="287"/>
    </location>
</feature>
<sequence>MADNIIQFSNQYEFKKNVKLISKEHNQSKSQRSIKNRLHSIHYDSLWIQRVAQAFQRPLVPNKRCGSWYVNPKDALTSSYFKSTDGHTNEWTFSTKRLNFHMVDCIIENNGVIIVDSTRRGKTIPDALSKTIPIWCAVLNYIAYGPSSKDNNNWFYYPKQALSENEASRIINLIPNFVKNVTDLKLITSEILKEKLKGKYLRPIWIHPAMSLPPSIPQYGDFYPVILCCASERCLDGTKTMADGWVYVQGAADDEELWSEGLTFNVFWDNLKFLLSEGDAVNSIQQLVNNVKINHDIKSSINELTKINDLLTIGKITDDLTVDDVKGFEYIIILSKHYRPSFETPNGIIIRHYPIQCTKKGSNELRSYLSEIDSGYDATKPTLILDESGQDLSIGVLILFLLKNFNLNWGLEKNLMITKNVIKQHLAKINEIKTVNPSRSTLQSINSYVM</sequence>
<feature type="domain" description="Rit1 DUSP-like" evidence="1">
    <location>
        <begin position="351"/>
        <end position="448"/>
    </location>
</feature>
<comment type="caution">
    <text evidence="3">The sequence shown here is derived from an EMBL/GenBank/DDBJ whole genome shotgun (WGS) entry which is preliminary data.</text>
</comment>
<dbReference type="Pfam" id="PF17184">
    <property type="entry name" value="Rit1_C"/>
    <property type="match status" value="1"/>
</dbReference>
<dbReference type="AlphaFoldDB" id="A0A9P8TIT7"/>
<accession>A0A9P8TIT7</accession>
<organism evidence="3 4">
    <name type="scientific">Wickerhamomyces mucosus</name>
    <dbReference type="NCBI Taxonomy" id="1378264"/>
    <lineage>
        <taxon>Eukaryota</taxon>
        <taxon>Fungi</taxon>
        <taxon>Dikarya</taxon>
        <taxon>Ascomycota</taxon>
        <taxon>Saccharomycotina</taxon>
        <taxon>Saccharomycetes</taxon>
        <taxon>Phaffomycetales</taxon>
        <taxon>Wickerhamomycetaceae</taxon>
        <taxon>Wickerhamomyces</taxon>
    </lineage>
</organism>
<dbReference type="Proteomes" id="UP000769528">
    <property type="component" value="Unassembled WGS sequence"/>
</dbReference>